<feature type="region of interest" description="Disordered" evidence="9">
    <location>
        <begin position="324"/>
        <end position="394"/>
    </location>
</feature>
<feature type="compositionally biased region" description="Polar residues" evidence="9">
    <location>
        <begin position="783"/>
        <end position="806"/>
    </location>
</feature>
<evidence type="ECO:0000256" key="4">
    <source>
        <dbReference type="ARBA" id="ARBA00020733"/>
    </source>
</evidence>
<proteinExistence type="inferred from homology"/>
<feature type="compositionally biased region" description="Acidic residues" evidence="9">
    <location>
        <begin position="469"/>
        <end position="494"/>
    </location>
</feature>
<evidence type="ECO:0000256" key="8">
    <source>
        <dbReference type="RuleBase" id="RU049441"/>
    </source>
</evidence>
<feature type="region of interest" description="Disordered" evidence="9">
    <location>
        <begin position="1204"/>
        <end position="1267"/>
    </location>
</feature>
<dbReference type="PANTHER" id="PTHR31780:SF10">
    <property type="entry name" value="LD36051P"/>
    <property type="match status" value="1"/>
</dbReference>
<keyword evidence="6 8" id="KW-0346">Stress response</keyword>
<feature type="compositionally biased region" description="Polar residues" evidence="9">
    <location>
        <begin position="96"/>
        <end position="109"/>
    </location>
</feature>
<evidence type="ECO:0000256" key="3">
    <source>
        <dbReference type="ARBA" id="ARBA00007112"/>
    </source>
</evidence>
<feature type="region of interest" description="Disordered" evidence="9">
    <location>
        <begin position="936"/>
        <end position="1016"/>
    </location>
</feature>
<dbReference type="Pfam" id="PF13945">
    <property type="entry name" value="NST1"/>
    <property type="match status" value="1"/>
</dbReference>
<dbReference type="GO" id="GO:0005737">
    <property type="term" value="C:cytoplasm"/>
    <property type="evidence" value="ECO:0007669"/>
    <property type="project" value="UniProtKB-SubCell"/>
</dbReference>
<evidence type="ECO:0000256" key="5">
    <source>
        <dbReference type="ARBA" id="ARBA00022490"/>
    </source>
</evidence>
<keyword evidence="11" id="KW-1185">Reference proteome</keyword>
<feature type="region of interest" description="Disordered" evidence="9">
    <location>
        <begin position="1"/>
        <end position="204"/>
    </location>
</feature>
<comment type="similarity">
    <text evidence="3 8">Belongs to the NST1 family.</text>
</comment>
<feature type="compositionally biased region" description="Polar residues" evidence="9">
    <location>
        <begin position="70"/>
        <end position="82"/>
    </location>
</feature>
<feature type="compositionally biased region" description="Polar residues" evidence="9">
    <location>
        <begin position="1"/>
        <end position="18"/>
    </location>
</feature>
<protein>
    <recommendedName>
        <fullName evidence="4 8">Stress response protein NST1</fullName>
    </recommendedName>
</protein>
<feature type="compositionally biased region" description="Basic residues" evidence="9">
    <location>
        <begin position="49"/>
        <end position="59"/>
    </location>
</feature>
<feature type="compositionally biased region" description="Basic residues" evidence="9">
    <location>
        <begin position="158"/>
        <end position="169"/>
    </location>
</feature>
<feature type="region of interest" description="Disordered" evidence="9">
    <location>
        <begin position="1025"/>
        <end position="1044"/>
    </location>
</feature>
<dbReference type="InterPro" id="IPR025279">
    <property type="entry name" value="NST1"/>
</dbReference>
<reference evidence="11" key="1">
    <citation type="journal article" date="2012" name="MBio">
        <title>Comparative genome analysis of Trichophyton rubrum and related dermatophytes reveals candidate genes involved in infection.</title>
        <authorList>
            <person name="Martinez D.A."/>
            <person name="Oliver B.G."/>
            <person name="Graeser Y."/>
            <person name="Goldberg J.M."/>
            <person name="Li W."/>
            <person name="Martinez-Rossi N.M."/>
            <person name="Monod M."/>
            <person name="Shelest E."/>
            <person name="Barton R.C."/>
            <person name="Birch E."/>
            <person name="Brakhage A.A."/>
            <person name="Chen Z."/>
            <person name="Gurr S.J."/>
            <person name="Heiman D."/>
            <person name="Heitman J."/>
            <person name="Kosti I."/>
            <person name="Rossi A."/>
            <person name="Saif S."/>
            <person name="Samalova M."/>
            <person name="Saunders C.W."/>
            <person name="Shea T."/>
            <person name="Summerbell R.C."/>
            <person name="Xu J."/>
            <person name="Young S."/>
            <person name="Zeng Q."/>
            <person name="Birren B.W."/>
            <person name="Cuomo C.A."/>
            <person name="White T.C."/>
        </authorList>
    </citation>
    <scope>NUCLEOTIDE SEQUENCE [LARGE SCALE GENOMIC DNA]</scope>
    <source>
        <strain evidence="11">CBS 112818</strain>
    </source>
</reference>
<feature type="compositionally biased region" description="Basic and acidic residues" evidence="9">
    <location>
        <begin position="998"/>
        <end position="1007"/>
    </location>
</feature>
<feature type="compositionally biased region" description="Basic and acidic residues" evidence="9">
    <location>
        <begin position="595"/>
        <end position="704"/>
    </location>
</feature>
<keyword evidence="7 8" id="KW-0175">Coiled coil</keyword>
<evidence type="ECO:0000256" key="9">
    <source>
        <dbReference type="SAM" id="MobiDB-lite"/>
    </source>
</evidence>
<feature type="compositionally biased region" description="Basic and acidic residues" evidence="9">
    <location>
        <begin position="121"/>
        <end position="136"/>
    </location>
</feature>
<feature type="compositionally biased region" description="Low complexity" evidence="9">
    <location>
        <begin position="19"/>
        <end position="42"/>
    </location>
</feature>
<dbReference type="PANTHER" id="PTHR31780">
    <property type="entry name" value="STRESS RESPONSE PROTEIN NST1-RELATED"/>
    <property type="match status" value="1"/>
</dbReference>
<dbReference type="EMBL" id="GG698485">
    <property type="protein sequence ID" value="EGD95009.1"/>
    <property type="molecule type" value="Genomic_DNA"/>
</dbReference>
<evidence type="ECO:0000256" key="6">
    <source>
        <dbReference type="ARBA" id="ARBA00023016"/>
    </source>
</evidence>
<accession>F2RUL0</accession>
<gene>
    <name evidence="10" type="ORF">TESG_02503</name>
</gene>
<evidence type="ECO:0000313" key="10">
    <source>
        <dbReference type="EMBL" id="EGD95009.1"/>
    </source>
</evidence>
<feature type="compositionally biased region" description="Basic and acidic residues" evidence="9">
    <location>
        <begin position="550"/>
        <end position="563"/>
    </location>
</feature>
<feature type="compositionally biased region" description="Acidic residues" evidence="9">
    <location>
        <begin position="363"/>
        <end position="392"/>
    </location>
</feature>
<feature type="compositionally biased region" description="Low complexity" evidence="9">
    <location>
        <begin position="807"/>
        <end position="823"/>
    </location>
</feature>
<dbReference type="Proteomes" id="UP000009172">
    <property type="component" value="Unassembled WGS sequence"/>
</dbReference>
<feature type="compositionally biased region" description="Basic and acidic residues" evidence="9">
    <location>
        <begin position="573"/>
        <end position="588"/>
    </location>
</feature>
<evidence type="ECO:0000256" key="1">
    <source>
        <dbReference type="ARBA" id="ARBA00002545"/>
    </source>
</evidence>
<feature type="region of interest" description="Disordered" evidence="9">
    <location>
        <begin position="454"/>
        <end position="494"/>
    </location>
</feature>
<dbReference type="InterPro" id="IPR051195">
    <property type="entry name" value="Fungal_stress_NST1"/>
</dbReference>
<feature type="compositionally biased region" description="Basic residues" evidence="9">
    <location>
        <begin position="324"/>
        <end position="346"/>
    </location>
</feature>
<feature type="compositionally biased region" description="Basic and acidic residues" evidence="9">
    <location>
        <begin position="712"/>
        <end position="722"/>
    </location>
</feature>
<sequence length="1267" mass="139387">MPSNSKRSATVPAGSSGQNPTSANTASTPANASTTTSTMPPTEGAPTVNRKKQKRRQKQAARLAAEQQRSDASTPTNRNGQDGSDGYDTGTRLGHTCTSTQQRMSNTKSESIDNPGAWYSDDDRNFSRSQHDDHQQHNNNSNNNDGSSSQPQNNAGSRKSKKKKGKKGRNGGQTAEGSSTSHSTPPPPPPLTSSARPVGVPPPLVNAYRSAHRISKDRIWNTSTHEERENIKEFWLQLGEEERRSLVKVEKEAVLRKMKEQQKHSCSCTVCGRKRTAIEEELEVLYDAYYEELEQYANNNQASFENGTSLRLPPRLYQTPIRSLHHHHHHHHHAHSHSHPHSHSHSHIPNTQHPSRGRVHELPEDEEDEELEEDYDDEDEEDEEPYSDDDLDVDTRTTRANFFAFGNSLTVKDGILTVADDLLKNDGKHFIDMMEQLAERRMQREEETQYLASAGHPPMQAGHNHGAPLDDEDYDEDEDEDYDSQEEDEFEEDEMDAMTEEQRMEEGRRMFQIFAARMFEQRVLTAYREKVARERQQRLIEELEEENRLDEEREAKKAKEAQKKKDKKRLQKQAKDEEKARREAERAAELAAQKAAEEAKLKEQQRKREEQRKKKEAEKKAQEEERLRKEADRQRRLKEERERQAEAERKQREQKEREKKKREEAKRKEREEREAKEKEQRERKAREEREQKAKAEQEKREKDAAAAAAAAKADREHRRDELGSIQAEQHLPAQGVKRTSQPGAAYYPPGLHHPQPPNLLQSPHFQVATPVIPKAPTPVRARQASQQDSHASSPRSQPAYTDTLQTSISPGAAHSSGASSVVSNKGMAPHPSSLHHPQQAAPLSPLGGPGRSGQPPPGFNALPSLNGIPSAGVPGMGHRGSLSHENPMYPNPLAGQFRGIGSPEGLSAPPGIVPRHASQSRGFGLESTHNPLAFHSPLMTSGTLGPQPLQIPRESLSHGHGHTSQLSAAIDRSANEPLPLNQPIGSRPAPIQRPSSTVHDHGKDRSKPGQSDVDELSTQLGSSALLDDTDLPLNTVPSQPIPAPGAGRMAFGTTPLFSESLGSTTTSNFPLGAPSGGGTWGSAIPFGPPGFASTSWAAGPSPTWSTGAFGIIGRPHHPHTPRPVTIRLLVSQACKTLTASSPESSGFHSTTQVLRQIEQLNPPLDAPITLEEIVDICDTEGNSQNGGGSLIVDYAGPRGTFIKFEPESTSPLSATMPNTSPGDIGSPVPRNSYPAHIGSGSGGTAAGAGSSNPRYFPSANAPPPAGC</sequence>
<feature type="compositionally biased region" description="Low complexity" evidence="9">
    <location>
        <begin position="137"/>
        <end position="157"/>
    </location>
</feature>
<feature type="compositionally biased region" description="Polar residues" evidence="9">
    <location>
        <begin position="1207"/>
        <end position="1221"/>
    </location>
</feature>
<evidence type="ECO:0000256" key="2">
    <source>
        <dbReference type="ARBA" id="ARBA00004496"/>
    </source>
</evidence>
<comment type="subcellular location">
    <subcellularLocation>
        <location evidence="2 8">Cytoplasm</location>
    </subcellularLocation>
</comment>
<feature type="region of interest" description="Disordered" evidence="9">
    <location>
        <begin position="541"/>
        <end position="892"/>
    </location>
</feature>
<dbReference type="OrthoDB" id="21629at2759"/>
<evidence type="ECO:0000313" key="11">
    <source>
        <dbReference type="Proteomes" id="UP000009172"/>
    </source>
</evidence>
<evidence type="ECO:0000256" key="7">
    <source>
        <dbReference type="ARBA" id="ARBA00023054"/>
    </source>
</evidence>
<dbReference type="AlphaFoldDB" id="F2RUL0"/>
<comment type="function">
    <text evidence="1 8">May act as a negative regulator of salt tolerance.</text>
</comment>
<keyword evidence="5 8" id="KW-0963">Cytoplasm</keyword>
<dbReference type="HOGENOM" id="CLU_002935_0_1_1"/>
<organism evidence="10 11">
    <name type="scientific">Trichophyton tonsurans (strain CBS 112818)</name>
    <name type="common">Scalp ringworm fungus</name>
    <dbReference type="NCBI Taxonomy" id="647933"/>
    <lineage>
        <taxon>Eukaryota</taxon>
        <taxon>Fungi</taxon>
        <taxon>Dikarya</taxon>
        <taxon>Ascomycota</taxon>
        <taxon>Pezizomycotina</taxon>
        <taxon>Eurotiomycetes</taxon>
        <taxon>Eurotiomycetidae</taxon>
        <taxon>Onygenales</taxon>
        <taxon>Arthrodermataceae</taxon>
        <taxon>Trichophyton</taxon>
    </lineage>
</organism>
<name>F2RUL0_TRIT1</name>